<organism evidence="2 3">
    <name type="scientific">Tetrabaena socialis</name>
    <dbReference type="NCBI Taxonomy" id="47790"/>
    <lineage>
        <taxon>Eukaryota</taxon>
        <taxon>Viridiplantae</taxon>
        <taxon>Chlorophyta</taxon>
        <taxon>core chlorophytes</taxon>
        <taxon>Chlorophyceae</taxon>
        <taxon>CS clade</taxon>
        <taxon>Chlamydomonadales</taxon>
        <taxon>Tetrabaenaceae</taxon>
        <taxon>Tetrabaena</taxon>
    </lineage>
</organism>
<proteinExistence type="predicted"/>
<evidence type="ECO:0000313" key="3">
    <source>
        <dbReference type="Proteomes" id="UP000236333"/>
    </source>
</evidence>
<sequence length="245" mass="25838">MPVAGPAPLPPPGTCSWGGLAATIAVRDAVPTRARARSAAPAPTVFDRTSTPPSTVGRRDPGVLQQLGDALLPLFAGLHLERVVEQDVLGLDVAVDEALLVDDAQPRHERLQDERHGQLLRQAAALRLEVRVDVALQDEPCSTADEMRMSWSWASGQQGPAVTSGGEELMDFRSVISRSMAGGFDHSPKYHATPTAAVRKDDPDWLSDGPCPLGDLGLPLARPHLKPSAGPVGVLGSGEHTVDGV</sequence>
<name>A0A2J8A8T6_9CHLO</name>
<comment type="caution">
    <text evidence="2">The sequence shown here is derived from an EMBL/GenBank/DDBJ whole genome shotgun (WGS) entry which is preliminary data.</text>
</comment>
<reference evidence="2 3" key="1">
    <citation type="journal article" date="2017" name="Mol. Biol. Evol.">
        <title>The 4-celled Tetrabaena socialis nuclear genome reveals the essential components for genetic control of cell number at the origin of multicellularity in the volvocine lineage.</title>
        <authorList>
            <person name="Featherston J."/>
            <person name="Arakaki Y."/>
            <person name="Hanschen E.R."/>
            <person name="Ferris P.J."/>
            <person name="Michod R.E."/>
            <person name="Olson B.J.S.C."/>
            <person name="Nozaki H."/>
            <person name="Durand P.M."/>
        </authorList>
    </citation>
    <scope>NUCLEOTIDE SEQUENCE [LARGE SCALE GENOMIC DNA]</scope>
    <source>
        <strain evidence="2 3">NIES-571</strain>
    </source>
</reference>
<gene>
    <name evidence="2" type="ORF">TSOC_004497</name>
</gene>
<protein>
    <submittedName>
        <fullName evidence="2">Uncharacterized protein</fullName>
    </submittedName>
</protein>
<evidence type="ECO:0000256" key="1">
    <source>
        <dbReference type="SAM" id="MobiDB-lite"/>
    </source>
</evidence>
<accession>A0A2J8A8T6</accession>
<keyword evidence="3" id="KW-1185">Reference proteome</keyword>
<feature type="region of interest" description="Disordered" evidence="1">
    <location>
        <begin position="34"/>
        <end position="59"/>
    </location>
</feature>
<feature type="compositionally biased region" description="Low complexity" evidence="1">
    <location>
        <begin position="34"/>
        <end position="45"/>
    </location>
</feature>
<evidence type="ECO:0000313" key="2">
    <source>
        <dbReference type="EMBL" id="PNH08920.1"/>
    </source>
</evidence>
<dbReference type="AlphaFoldDB" id="A0A2J8A8T6"/>
<dbReference type="Proteomes" id="UP000236333">
    <property type="component" value="Unassembled WGS sequence"/>
</dbReference>
<dbReference type="EMBL" id="PGGS01000111">
    <property type="protein sequence ID" value="PNH08920.1"/>
    <property type="molecule type" value="Genomic_DNA"/>
</dbReference>